<accession>A0A1S7SEJ5</accession>
<dbReference type="InterPro" id="IPR014710">
    <property type="entry name" value="RmlC-like_jellyroll"/>
</dbReference>
<keyword evidence="3" id="KW-0804">Transcription</keyword>
<dbReference type="Gene3D" id="3.40.50.2300">
    <property type="match status" value="1"/>
</dbReference>
<reference evidence="6 7" key="1">
    <citation type="submission" date="2016-01" db="EMBL/GenBank/DDBJ databases">
        <authorList>
            <person name="Oliw E.H."/>
        </authorList>
    </citation>
    <scope>NUCLEOTIDE SEQUENCE [LARGE SCALE GENOMIC DNA]</scope>
    <source>
        <strain evidence="6 7">Kerr 14</strain>
    </source>
</reference>
<dbReference type="InterPro" id="IPR018490">
    <property type="entry name" value="cNMP-bd_dom_sf"/>
</dbReference>
<sequence>MSLETLTGKSLLIVEDEYRLATDLASLLSSAGVDIVGPAANVENALDLINERPDLGGAILDIRLGDEDVFPIADELRRLGIPFVFATGLEPDQIPTRHADRSVLRKPIENEAISATLTQVIYSGSVSLEEAQRNKLLAKLPQHSLALILPTLRVIGLPRGAVMEIPNQIVTRVYFPIDCVGSLIVVGRQGSRIETGLVGREGMTGTGLTDGDDRTPYELVTQIPGDALAMGAHDFLAMMDLVPELRVLAGRFARSLGVQVSYTALANARFEVKQRLARWLAMVHERVPGREFRLTHDYLAIMLGVRRPSVTDALHLLEGDKLIRSTRGTIEIRDRNGLVAAAGEAFGAPEAEYDRLMALPLAVQVEQYRRLAASN</sequence>
<protein>
    <submittedName>
        <fullName evidence="6">cAMP-binding protein</fullName>
    </submittedName>
</protein>
<evidence type="ECO:0000313" key="6">
    <source>
        <dbReference type="EMBL" id="CUX67629.1"/>
    </source>
</evidence>
<evidence type="ECO:0000313" key="7">
    <source>
        <dbReference type="Proteomes" id="UP000191897"/>
    </source>
</evidence>
<dbReference type="GO" id="GO:0006355">
    <property type="term" value="P:regulation of DNA-templated transcription"/>
    <property type="evidence" value="ECO:0007669"/>
    <property type="project" value="InterPro"/>
</dbReference>
<keyword evidence="2" id="KW-0238">DNA-binding</keyword>
<dbReference type="InterPro" id="IPR012318">
    <property type="entry name" value="HTH_CRP"/>
</dbReference>
<dbReference type="InterPro" id="IPR001789">
    <property type="entry name" value="Sig_transdc_resp-reg_receiver"/>
</dbReference>
<dbReference type="EMBL" id="FBWC01000041">
    <property type="protein sequence ID" value="CUX67629.1"/>
    <property type="molecule type" value="Genomic_DNA"/>
</dbReference>
<feature type="domain" description="Response regulatory" evidence="5">
    <location>
        <begin position="10"/>
        <end position="121"/>
    </location>
</feature>
<keyword evidence="1" id="KW-0805">Transcription regulation</keyword>
<evidence type="ECO:0000259" key="5">
    <source>
        <dbReference type="PROSITE" id="PS50110"/>
    </source>
</evidence>
<dbReference type="InterPro" id="IPR011006">
    <property type="entry name" value="CheY-like_superfamily"/>
</dbReference>
<dbReference type="SUPFAM" id="SSF46785">
    <property type="entry name" value="Winged helix' DNA-binding domain"/>
    <property type="match status" value="1"/>
</dbReference>
<dbReference type="AlphaFoldDB" id="A0A1S7SEJ5"/>
<evidence type="ECO:0000256" key="3">
    <source>
        <dbReference type="ARBA" id="ARBA00023163"/>
    </source>
</evidence>
<dbReference type="SUPFAM" id="SSF52172">
    <property type="entry name" value="CheY-like"/>
    <property type="match status" value="1"/>
</dbReference>
<dbReference type="PROSITE" id="PS50110">
    <property type="entry name" value="RESPONSE_REGULATORY"/>
    <property type="match status" value="1"/>
</dbReference>
<dbReference type="Gene3D" id="2.60.120.10">
    <property type="entry name" value="Jelly Rolls"/>
    <property type="match status" value="1"/>
</dbReference>
<evidence type="ECO:0000256" key="2">
    <source>
        <dbReference type="ARBA" id="ARBA00023125"/>
    </source>
</evidence>
<dbReference type="Pfam" id="PF13545">
    <property type="entry name" value="HTH_Crp_2"/>
    <property type="match status" value="1"/>
</dbReference>
<name>A0A1S7SEJ5_AGRTU</name>
<evidence type="ECO:0000256" key="1">
    <source>
        <dbReference type="ARBA" id="ARBA00023015"/>
    </source>
</evidence>
<proteinExistence type="predicted"/>
<dbReference type="Proteomes" id="UP000191897">
    <property type="component" value="Unassembled WGS sequence"/>
</dbReference>
<dbReference type="InterPro" id="IPR036390">
    <property type="entry name" value="WH_DNA-bd_sf"/>
</dbReference>
<dbReference type="SUPFAM" id="SSF51206">
    <property type="entry name" value="cAMP-binding domain-like"/>
    <property type="match status" value="1"/>
</dbReference>
<evidence type="ECO:0000256" key="4">
    <source>
        <dbReference type="PROSITE-ProRule" id="PRU00169"/>
    </source>
</evidence>
<dbReference type="GO" id="GO:0000160">
    <property type="term" value="P:phosphorelay signal transduction system"/>
    <property type="evidence" value="ECO:0007669"/>
    <property type="project" value="InterPro"/>
</dbReference>
<dbReference type="GO" id="GO:0003677">
    <property type="term" value="F:DNA binding"/>
    <property type="evidence" value="ECO:0007669"/>
    <property type="project" value="UniProtKB-KW"/>
</dbReference>
<gene>
    <name evidence="6" type="ORF">AGR4C_pb20176</name>
</gene>
<organism evidence="6 7">
    <name type="scientific">Agrobacterium tumefaciens str. Kerr 14</name>
    <dbReference type="NCBI Taxonomy" id="1183424"/>
    <lineage>
        <taxon>Bacteria</taxon>
        <taxon>Pseudomonadati</taxon>
        <taxon>Pseudomonadota</taxon>
        <taxon>Alphaproteobacteria</taxon>
        <taxon>Hyphomicrobiales</taxon>
        <taxon>Rhizobiaceae</taxon>
        <taxon>Rhizobium/Agrobacterium group</taxon>
        <taxon>Agrobacterium</taxon>
        <taxon>Agrobacterium tumefaciens complex</taxon>
    </lineage>
</organism>
<keyword evidence="4" id="KW-0597">Phosphoprotein</keyword>
<dbReference type="RefSeq" id="WP_080868048.1">
    <property type="nucleotide sequence ID" value="NZ_LT009733.1"/>
</dbReference>
<feature type="modified residue" description="4-aspartylphosphate" evidence="4">
    <location>
        <position position="61"/>
    </location>
</feature>
<dbReference type="SMART" id="SM00448">
    <property type="entry name" value="REC"/>
    <property type="match status" value="1"/>
</dbReference>
<dbReference type="SMART" id="SM00419">
    <property type="entry name" value="HTH_CRP"/>
    <property type="match status" value="1"/>
</dbReference>